<evidence type="ECO:0000259" key="13">
    <source>
        <dbReference type="PROSITE" id="PS50972"/>
    </source>
</evidence>
<dbReference type="SUPFAM" id="SSF51717">
    <property type="entry name" value="Dihydropteroate synthetase-like"/>
    <property type="match status" value="1"/>
</dbReference>
<evidence type="ECO:0000256" key="9">
    <source>
        <dbReference type="ARBA" id="ARBA00022842"/>
    </source>
</evidence>
<dbReference type="Gene3D" id="3.20.20.20">
    <property type="entry name" value="Dihydropteroate synthase-like"/>
    <property type="match status" value="1"/>
</dbReference>
<dbReference type="GO" id="GO:0005829">
    <property type="term" value="C:cytosol"/>
    <property type="evidence" value="ECO:0007669"/>
    <property type="project" value="TreeGrafter"/>
</dbReference>
<dbReference type="RefSeq" id="WP_328593350.1">
    <property type="nucleotide sequence ID" value="NZ_WIXK01000005.1"/>
</dbReference>
<evidence type="ECO:0000313" key="15">
    <source>
        <dbReference type="Proteomes" id="UP000436694"/>
    </source>
</evidence>
<keyword evidence="10 12" id="KW-0289">Folate biosynthesis</keyword>
<evidence type="ECO:0000256" key="5">
    <source>
        <dbReference type="ARBA" id="ARBA00012458"/>
    </source>
</evidence>
<evidence type="ECO:0000256" key="10">
    <source>
        <dbReference type="ARBA" id="ARBA00022909"/>
    </source>
</evidence>
<dbReference type="UniPathway" id="UPA00077">
    <property type="reaction ID" value="UER00156"/>
</dbReference>
<comment type="caution">
    <text evidence="14">The sequence shown here is derived from an EMBL/GenBank/DDBJ whole genome shotgun (WGS) entry which is preliminary data.</text>
</comment>
<dbReference type="InterPro" id="IPR011005">
    <property type="entry name" value="Dihydropteroate_synth-like_sf"/>
</dbReference>
<keyword evidence="7 12" id="KW-0808">Transferase</keyword>
<keyword evidence="15" id="KW-1185">Reference proteome</keyword>
<keyword evidence="9 12" id="KW-0460">Magnesium</keyword>
<comment type="pathway">
    <text evidence="3 12">Cofactor biosynthesis; tetrahydrofolate biosynthesis; 7,8-dihydrofolate from 2-amino-4-hydroxy-6-hydroxymethyl-7,8-dihydropteridine diphosphate and 4-aminobenzoate: step 1/2.</text>
</comment>
<comment type="function">
    <text evidence="12">Catalyzes the condensation of para-aminobenzoate (pABA) with 6-hydroxymethyl-7,8-dihydropterin diphosphate (DHPt-PP) to form 7,8-dihydropteroate (H2Pte), the immediate precursor of folate derivatives.</text>
</comment>
<dbReference type="PROSITE" id="PS00792">
    <property type="entry name" value="DHPS_1"/>
    <property type="match status" value="1"/>
</dbReference>
<dbReference type="EMBL" id="WIXK01000005">
    <property type="protein sequence ID" value="MQY43137.1"/>
    <property type="molecule type" value="Genomic_DNA"/>
</dbReference>
<feature type="domain" description="Pterin-binding" evidence="13">
    <location>
        <begin position="71"/>
        <end position="325"/>
    </location>
</feature>
<protein>
    <recommendedName>
        <fullName evidence="6 12">Dihydropteroate synthase</fullName>
        <shortName evidence="12">DHPS</shortName>
        <ecNumber evidence="5 12">2.5.1.15</ecNumber>
    </recommendedName>
    <alternativeName>
        <fullName evidence="11 12">Dihydropteroate pyrophosphorylase</fullName>
    </alternativeName>
</protein>
<evidence type="ECO:0000256" key="6">
    <source>
        <dbReference type="ARBA" id="ARBA00016919"/>
    </source>
</evidence>
<evidence type="ECO:0000256" key="7">
    <source>
        <dbReference type="ARBA" id="ARBA00022679"/>
    </source>
</evidence>
<evidence type="ECO:0000313" key="14">
    <source>
        <dbReference type="EMBL" id="MQY43137.1"/>
    </source>
</evidence>
<dbReference type="PANTHER" id="PTHR20941:SF1">
    <property type="entry name" value="FOLIC ACID SYNTHESIS PROTEIN FOL1"/>
    <property type="match status" value="1"/>
</dbReference>
<dbReference type="GO" id="GO:0046872">
    <property type="term" value="F:metal ion binding"/>
    <property type="evidence" value="ECO:0007669"/>
    <property type="project" value="UniProtKB-KW"/>
</dbReference>
<evidence type="ECO:0000256" key="4">
    <source>
        <dbReference type="ARBA" id="ARBA00009503"/>
    </source>
</evidence>
<evidence type="ECO:0000256" key="2">
    <source>
        <dbReference type="ARBA" id="ARBA00001946"/>
    </source>
</evidence>
<dbReference type="Proteomes" id="UP000436694">
    <property type="component" value="Unassembled WGS sequence"/>
</dbReference>
<comment type="catalytic activity">
    <reaction evidence="1">
        <text>(7,8-dihydropterin-6-yl)methyl diphosphate + 4-aminobenzoate = 7,8-dihydropteroate + diphosphate</text>
        <dbReference type="Rhea" id="RHEA:19949"/>
        <dbReference type="ChEBI" id="CHEBI:17836"/>
        <dbReference type="ChEBI" id="CHEBI:17839"/>
        <dbReference type="ChEBI" id="CHEBI:33019"/>
        <dbReference type="ChEBI" id="CHEBI:72950"/>
        <dbReference type="EC" id="2.5.1.15"/>
    </reaction>
</comment>
<dbReference type="GO" id="GO:0046654">
    <property type="term" value="P:tetrahydrofolate biosynthetic process"/>
    <property type="evidence" value="ECO:0007669"/>
    <property type="project" value="UniProtKB-UniPathway"/>
</dbReference>
<dbReference type="CDD" id="cd00739">
    <property type="entry name" value="DHPS"/>
    <property type="match status" value="1"/>
</dbReference>
<evidence type="ECO:0000256" key="12">
    <source>
        <dbReference type="RuleBase" id="RU361205"/>
    </source>
</evidence>
<organism evidence="14 15">
    <name type="scientific">Tritonibacter aquimaris</name>
    <dbReference type="NCBI Taxonomy" id="2663379"/>
    <lineage>
        <taxon>Bacteria</taxon>
        <taxon>Pseudomonadati</taxon>
        <taxon>Pseudomonadota</taxon>
        <taxon>Alphaproteobacteria</taxon>
        <taxon>Rhodobacterales</taxon>
        <taxon>Paracoccaceae</taxon>
        <taxon>Tritonibacter</taxon>
    </lineage>
</organism>
<accession>A0A844ATM0</accession>
<dbReference type="GO" id="GO:0046656">
    <property type="term" value="P:folic acid biosynthetic process"/>
    <property type="evidence" value="ECO:0007669"/>
    <property type="project" value="UniProtKB-KW"/>
</dbReference>
<evidence type="ECO:0000256" key="11">
    <source>
        <dbReference type="ARBA" id="ARBA00030193"/>
    </source>
</evidence>
<comment type="cofactor">
    <cofactor evidence="2 12">
        <name>Mg(2+)</name>
        <dbReference type="ChEBI" id="CHEBI:18420"/>
    </cofactor>
</comment>
<dbReference type="Pfam" id="PF00809">
    <property type="entry name" value="Pterin_bind"/>
    <property type="match status" value="1"/>
</dbReference>
<proteinExistence type="inferred from homology"/>
<dbReference type="PANTHER" id="PTHR20941">
    <property type="entry name" value="FOLATE SYNTHESIS PROTEINS"/>
    <property type="match status" value="1"/>
</dbReference>
<dbReference type="InterPro" id="IPR006390">
    <property type="entry name" value="DHP_synth_dom"/>
</dbReference>
<dbReference type="GO" id="GO:0004156">
    <property type="term" value="F:dihydropteroate synthase activity"/>
    <property type="evidence" value="ECO:0007669"/>
    <property type="project" value="UniProtKB-EC"/>
</dbReference>
<dbReference type="AlphaFoldDB" id="A0A844ATM0"/>
<gene>
    <name evidence="14" type="primary">folP</name>
    <name evidence="14" type="ORF">GG681_10835</name>
</gene>
<reference evidence="14 15" key="1">
    <citation type="submission" date="2019-10" db="EMBL/GenBank/DDBJ databases">
        <title>Epibacterium sp. nov., isolated from seawater.</title>
        <authorList>
            <person name="Zhang X."/>
            <person name="Li N."/>
        </authorList>
    </citation>
    <scope>NUCLEOTIDE SEQUENCE [LARGE SCALE GENOMIC DNA]</scope>
    <source>
        <strain evidence="14 15">SM1969</strain>
    </source>
</reference>
<keyword evidence="8 12" id="KW-0479">Metal-binding</keyword>
<dbReference type="PROSITE" id="PS50972">
    <property type="entry name" value="PTERIN_BINDING"/>
    <property type="match status" value="1"/>
</dbReference>
<comment type="similarity">
    <text evidence="4 12">Belongs to the DHPS family.</text>
</comment>
<dbReference type="InterPro" id="IPR000489">
    <property type="entry name" value="Pterin-binding_dom"/>
</dbReference>
<evidence type="ECO:0000256" key="3">
    <source>
        <dbReference type="ARBA" id="ARBA00004763"/>
    </source>
</evidence>
<name>A0A844ATM0_9RHOB</name>
<dbReference type="FunFam" id="3.20.20.20:FF:000006">
    <property type="entry name" value="Dihydropteroate synthase"/>
    <property type="match status" value="1"/>
</dbReference>
<sequence length="331" mass="35096">MIYYRPLVRHGEARPEGALPLAGGALWFSEVEALERGRPPQVLPVGLLPEDSRRRLTARRATIAGLDMTTPQIMGILNVTPDSFSDGGQHADDEAACQLGLSLLEQGASILDIGGESTRPGATCVEEVEEIARTAPVIAALREQTSAPISIDTRKASVALEALEAGADLINDVSGFTFDTALAPLAAQAGVPVCIMHSQGNPDEMQDDPQYENVLLDVYDFLSDQIDRLEAIGVLRDQIVIDPGIGFGKTQAHNLTLLKYISLFHGLGCPILLGASRKRFIGEIGGAAQASARMPGSVAVGLAALGQGVQILRVHDVAATAQAVRLWQALR</sequence>
<dbReference type="PROSITE" id="PS00793">
    <property type="entry name" value="DHPS_2"/>
    <property type="match status" value="1"/>
</dbReference>
<evidence type="ECO:0000256" key="1">
    <source>
        <dbReference type="ARBA" id="ARBA00000012"/>
    </source>
</evidence>
<evidence type="ECO:0000256" key="8">
    <source>
        <dbReference type="ARBA" id="ARBA00022723"/>
    </source>
</evidence>
<dbReference type="EC" id="2.5.1.15" evidence="5 12"/>
<dbReference type="NCBIfam" id="TIGR01496">
    <property type="entry name" value="DHPS"/>
    <property type="match status" value="1"/>
</dbReference>
<dbReference type="InterPro" id="IPR045031">
    <property type="entry name" value="DHP_synth-like"/>
</dbReference>